<dbReference type="EMBL" id="BPLR01021233">
    <property type="protein sequence ID" value="GIX87396.1"/>
    <property type="molecule type" value="Genomic_DNA"/>
</dbReference>
<proteinExistence type="predicted"/>
<evidence type="ECO:0000256" key="1">
    <source>
        <dbReference type="SAM" id="MobiDB-lite"/>
    </source>
</evidence>
<dbReference type="Proteomes" id="UP001054945">
    <property type="component" value="Unassembled WGS sequence"/>
</dbReference>
<feature type="region of interest" description="Disordered" evidence="1">
    <location>
        <begin position="104"/>
        <end position="123"/>
    </location>
</feature>
<reference evidence="2 3" key="1">
    <citation type="submission" date="2021-06" db="EMBL/GenBank/DDBJ databases">
        <title>Caerostris extrusa draft genome.</title>
        <authorList>
            <person name="Kono N."/>
            <person name="Arakawa K."/>
        </authorList>
    </citation>
    <scope>NUCLEOTIDE SEQUENCE [LARGE SCALE GENOMIC DNA]</scope>
</reference>
<sequence>MPPAGFEPEAYDTKGARELTNWPSGHQGKEEVTWLDSRGSDRQAVVNFPKQPICQYPLPLINSTITHFRSLCNAKNANKKSIDEEGLKGRGNFSDLKEFFQWNGDPEESKNGSLSSLVAHYGA</sequence>
<keyword evidence="3" id="KW-1185">Reference proteome</keyword>
<accession>A0AAV4NTW8</accession>
<comment type="caution">
    <text evidence="2">The sequence shown here is derived from an EMBL/GenBank/DDBJ whole genome shotgun (WGS) entry which is preliminary data.</text>
</comment>
<feature type="region of interest" description="Disordered" evidence="1">
    <location>
        <begin position="1"/>
        <end position="27"/>
    </location>
</feature>
<protein>
    <submittedName>
        <fullName evidence="2">Uncharacterized protein</fullName>
    </submittedName>
</protein>
<dbReference type="AlphaFoldDB" id="A0AAV4NTW8"/>
<organism evidence="2 3">
    <name type="scientific">Caerostris extrusa</name>
    <name type="common">Bark spider</name>
    <name type="synonym">Caerostris bankana</name>
    <dbReference type="NCBI Taxonomy" id="172846"/>
    <lineage>
        <taxon>Eukaryota</taxon>
        <taxon>Metazoa</taxon>
        <taxon>Ecdysozoa</taxon>
        <taxon>Arthropoda</taxon>
        <taxon>Chelicerata</taxon>
        <taxon>Arachnida</taxon>
        <taxon>Araneae</taxon>
        <taxon>Araneomorphae</taxon>
        <taxon>Entelegynae</taxon>
        <taxon>Araneoidea</taxon>
        <taxon>Araneidae</taxon>
        <taxon>Caerostris</taxon>
    </lineage>
</organism>
<evidence type="ECO:0000313" key="3">
    <source>
        <dbReference type="Proteomes" id="UP001054945"/>
    </source>
</evidence>
<evidence type="ECO:0000313" key="2">
    <source>
        <dbReference type="EMBL" id="GIX87396.1"/>
    </source>
</evidence>
<name>A0AAV4NTW8_CAEEX</name>
<gene>
    <name evidence="2" type="ORF">CEXT_679581</name>
</gene>